<dbReference type="EMBL" id="KQ964247">
    <property type="protein sequence ID" value="KXJ94681.1"/>
    <property type="molecule type" value="Genomic_DNA"/>
</dbReference>
<dbReference type="InterPro" id="IPR001965">
    <property type="entry name" value="Znf_PHD"/>
</dbReference>
<proteinExistence type="predicted"/>
<dbReference type="InParanoid" id="A0A136JBY2"/>
<gene>
    <name evidence="8" type="ORF">Micbo1qcDRAFT_45666</name>
</gene>
<keyword evidence="3" id="KW-0862">Zinc</keyword>
<evidence type="ECO:0000313" key="9">
    <source>
        <dbReference type="Proteomes" id="UP000070501"/>
    </source>
</evidence>
<accession>A0A136JBY2</accession>
<evidence type="ECO:0000256" key="1">
    <source>
        <dbReference type="ARBA" id="ARBA00022723"/>
    </source>
</evidence>
<dbReference type="Pfam" id="PF00628">
    <property type="entry name" value="PHD"/>
    <property type="match status" value="1"/>
</dbReference>
<evidence type="ECO:0000256" key="3">
    <source>
        <dbReference type="ARBA" id="ARBA00022833"/>
    </source>
</evidence>
<dbReference type="Gene3D" id="3.30.40.10">
    <property type="entry name" value="Zinc/RING finger domain, C3HC4 (zinc finger)"/>
    <property type="match status" value="2"/>
</dbReference>
<feature type="region of interest" description="Disordered" evidence="5">
    <location>
        <begin position="329"/>
        <end position="511"/>
    </location>
</feature>
<dbReference type="SMART" id="SM00249">
    <property type="entry name" value="PHD"/>
    <property type="match status" value="1"/>
</dbReference>
<dbReference type="InterPro" id="IPR019787">
    <property type="entry name" value="Znf_PHD-finger"/>
</dbReference>
<feature type="compositionally biased region" description="Polar residues" evidence="5">
    <location>
        <begin position="359"/>
        <end position="369"/>
    </location>
</feature>
<reference evidence="9" key="1">
    <citation type="submission" date="2016-02" db="EMBL/GenBank/DDBJ databases">
        <title>Draft genome sequence of Microdochium bolleyi, a fungal endophyte of beachgrass.</title>
        <authorList>
            <consortium name="DOE Joint Genome Institute"/>
            <person name="David A.S."/>
            <person name="May G."/>
            <person name="Haridas S."/>
            <person name="Lim J."/>
            <person name="Wang M."/>
            <person name="Labutti K."/>
            <person name="Lipzen A."/>
            <person name="Barry K."/>
            <person name="Grigoriev I.V."/>
        </authorList>
    </citation>
    <scope>NUCLEOTIDE SEQUENCE [LARGE SCALE GENOMIC DNA]</scope>
    <source>
        <strain evidence="9">J235TASD1</strain>
    </source>
</reference>
<dbReference type="InterPro" id="IPR047157">
    <property type="entry name" value="PHRF1/Atg35"/>
</dbReference>
<dbReference type="InterPro" id="IPR019786">
    <property type="entry name" value="Zinc_finger_PHD-type_CS"/>
</dbReference>
<feature type="domain" description="PHD-type" evidence="6">
    <location>
        <begin position="159"/>
        <end position="207"/>
    </location>
</feature>
<evidence type="ECO:0000256" key="5">
    <source>
        <dbReference type="SAM" id="MobiDB-lite"/>
    </source>
</evidence>
<organism evidence="8 9">
    <name type="scientific">Microdochium bolleyi</name>
    <dbReference type="NCBI Taxonomy" id="196109"/>
    <lineage>
        <taxon>Eukaryota</taxon>
        <taxon>Fungi</taxon>
        <taxon>Dikarya</taxon>
        <taxon>Ascomycota</taxon>
        <taxon>Pezizomycotina</taxon>
        <taxon>Sordariomycetes</taxon>
        <taxon>Xylariomycetidae</taxon>
        <taxon>Xylariales</taxon>
        <taxon>Microdochiaceae</taxon>
        <taxon>Microdochium</taxon>
    </lineage>
</organism>
<dbReference type="InterPro" id="IPR001841">
    <property type="entry name" value="Znf_RING"/>
</dbReference>
<dbReference type="InterPro" id="IPR013083">
    <property type="entry name" value="Znf_RING/FYVE/PHD"/>
</dbReference>
<sequence>MADQCIVCLENLDVQPPPAAPEPALHVPLDTHLQQKAAPGSTSPSHATNGSLAPAPTFTTTLTCKPAAVHSSNNNDSDDSNRVAVIDVCGHTLHDACLREWSGKANSCPICRQVFHLVHVYDHVGGSKLHSYKVEDKKQIAEFDPQAWLDENPEHEEEPRPCPICNQSDHEEVLLLCDSCDAPYHTYCVGLDSVPRGHWFCMECTEDGADLLAQQLEDPAVAAAHLAGSSDHRSDYLPRTQATMRRVRRRARSDEWQGAWGQLTGHVWDALSIDLDNDDDDDESLANYRRSRHRREHERREYQRWQQRLNIATRLGAHDVFASNLPHALSRPIAQPPPPPPEETGEEKEAWTAFEKVMETNTPAQSTPNTRKRRRSRSVTASPVEPPQAERKLKRPRTRRVPTQSEGSSSKATTSAAPQQHHQQQASTSSRPAAGRTQDSEMPSFLSNLLKEVEVGTSSEDETIRVMLGNTRSAPDPSSPATSPAASAYSSPRALSLTPPPQRAIGDRVGSPLSLSSYIEPIYPPANFSPTRNGSPSRNGSDHSDSENRSRQHSVTHQQSQNKHSAHQAHQQHHRQQQKNGNVQSLEIRQPRPRRQAPSNVTTSLVLSPEAVSPTRMNLPFETKESISGIVKNALKPHWKSGHITADQYAVINRDLSRKLYEEVSLERSLTEDARQRCEKIASKEVSQAVSELKA</sequence>
<keyword evidence="1" id="KW-0479">Metal-binding</keyword>
<evidence type="ECO:0000256" key="2">
    <source>
        <dbReference type="ARBA" id="ARBA00022771"/>
    </source>
</evidence>
<feature type="domain" description="RING-type" evidence="7">
    <location>
        <begin position="89"/>
        <end position="112"/>
    </location>
</feature>
<feature type="compositionally biased region" description="Low complexity" evidence="5">
    <location>
        <begin position="473"/>
        <end position="496"/>
    </location>
</feature>
<evidence type="ECO:0000313" key="8">
    <source>
        <dbReference type="EMBL" id="KXJ94681.1"/>
    </source>
</evidence>
<evidence type="ECO:0008006" key="10">
    <source>
        <dbReference type="Google" id="ProtNLM"/>
    </source>
</evidence>
<keyword evidence="2 4" id="KW-0863">Zinc-finger</keyword>
<dbReference type="SUPFAM" id="SSF57850">
    <property type="entry name" value="RING/U-box"/>
    <property type="match status" value="1"/>
</dbReference>
<evidence type="ECO:0000259" key="6">
    <source>
        <dbReference type="PROSITE" id="PS50016"/>
    </source>
</evidence>
<dbReference type="InterPro" id="IPR011011">
    <property type="entry name" value="Znf_FYVE_PHD"/>
</dbReference>
<evidence type="ECO:0000259" key="7">
    <source>
        <dbReference type="PROSITE" id="PS50089"/>
    </source>
</evidence>
<feature type="compositionally biased region" description="Basic residues" evidence="5">
    <location>
        <begin position="564"/>
        <end position="577"/>
    </location>
</feature>
<protein>
    <recommendedName>
        <fullName evidence="10">PHD and RING finger domain-containing protein</fullName>
    </recommendedName>
</protein>
<feature type="compositionally biased region" description="Low complexity" evidence="5">
    <location>
        <begin position="412"/>
        <end position="430"/>
    </location>
</feature>
<dbReference type="PROSITE" id="PS01359">
    <property type="entry name" value="ZF_PHD_1"/>
    <property type="match status" value="1"/>
</dbReference>
<feature type="region of interest" description="Disordered" evidence="5">
    <location>
        <begin position="33"/>
        <end position="52"/>
    </location>
</feature>
<feature type="compositionally biased region" description="Basic and acidic residues" evidence="5">
    <location>
        <begin position="540"/>
        <end position="550"/>
    </location>
</feature>
<feature type="region of interest" description="Disordered" evidence="5">
    <location>
        <begin position="524"/>
        <end position="583"/>
    </location>
</feature>
<dbReference type="SMART" id="SM00184">
    <property type="entry name" value="RING"/>
    <property type="match status" value="2"/>
</dbReference>
<dbReference type="Pfam" id="PF13639">
    <property type="entry name" value="zf-RING_2"/>
    <property type="match status" value="1"/>
</dbReference>
<feature type="compositionally biased region" description="Polar residues" evidence="5">
    <location>
        <begin position="528"/>
        <end position="539"/>
    </location>
</feature>
<name>A0A136JBY2_9PEZI</name>
<dbReference type="SUPFAM" id="SSF57903">
    <property type="entry name" value="FYVE/PHD zinc finger"/>
    <property type="match status" value="1"/>
</dbReference>
<feature type="compositionally biased region" description="Polar residues" evidence="5">
    <location>
        <begin position="401"/>
        <end position="411"/>
    </location>
</feature>
<dbReference type="PANTHER" id="PTHR12618:SF20">
    <property type="entry name" value="PHD AND RING FINGER DOMAIN-CONTAINING PROTEIN 1"/>
    <property type="match status" value="1"/>
</dbReference>
<dbReference type="STRING" id="196109.A0A136JBY2"/>
<feature type="compositionally biased region" description="Polar residues" evidence="5">
    <location>
        <begin position="40"/>
        <end position="51"/>
    </location>
</feature>
<dbReference type="OrthoDB" id="8062037at2759"/>
<dbReference type="GO" id="GO:0008270">
    <property type="term" value="F:zinc ion binding"/>
    <property type="evidence" value="ECO:0007669"/>
    <property type="project" value="UniProtKB-KW"/>
</dbReference>
<dbReference type="PROSITE" id="PS50016">
    <property type="entry name" value="ZF_PHD_2"/>
    <property type="match status" value="1"/>
</dbReference>
<evidence type="ECO:0000256" key="4">
    <source>
        <dbReference type="PROSITE-ProRule" id="PRU00175"/>
    </source>
</evidence>
<keyword evidence="9" id="KW-1185">Reference proteome</keyword>
<dbReference type="PROSITE" id="PS50089">
    <property type="entry name" value="ZF_RING_2"/>
    <property type="match status" value="1"/>
</dbReference>
<dbReference type="Proteomes" id="UP000070501">
    <property type="component" value="Unassembled WGS sequence"/>
</dbReference>
<dbReference type="PANTHER" id="PTHR12618">
    <property type="entry name" value="PHD AND RING FINGER DOMAIN-CONTAINING PROTEIN 1"/>
    <property type="match status" value="1"/>
</dbReference>
<dbReference type="AlphaFoldDB" id="A0A136JBY2"/>